<accession>A0ABY5ZP55</accession>
<sequence>MSTHLHNLLSANDPVPKIYTVQQAFGLPSQMKIPGYAPGHPLVPEKNPAFVWQPALVKDLIEWLLDPSPDPLWITGPTGCGKTELLVQLGATLHLPTVVVSAKKSTEPDDILGRIRLHNGSTVFEPGVLLRAYAKGYFILFDEIDGYPPDVMLACHRILEKKPVVLDSGEIIAPAARVLLAATANTRGDGEGGEIYTATSIFNLATLNRFEKWVMDYYPPEIETRIIQTALPELNEQAITCMVKSAKDIRVAFEQGSCPGPISTRDLIRWGRKLLLSAQRTDVKPLYHAFDKAFGNGLNKHVRAALHKILQSHFSVPAP</sequence>
<dbReference type="Pfam" id="PF07728">
    <property type="entry name" value="AAA_5"/>
    <property type="match status" value="1"/>
</dbReference>
<dbReference type="Gene3D" id="3.40.50.300">
    <property type="entry name" value="P-loop containing nucleotide triphosphate hydrolases"/>
    <property type="match status" value="1"/>
</dbReference>
<dbReference type="CDD" id="cd00009">
    <property type="entry name" value="AAA"/>
    <property type="match status" value="1"/>
</dbReference>
<dbReference type="InterPro" id="IPR011704">
    <property type="entry name" value="ATPase_dyneun-rel_AAA"/>
</dbReference>
<dbReference type="EMBL" id="CP092109">
    <property type="protein sequence ID" value="UWZ79660.1"/>
    <property type="molecule type" value="Genomic_DNA"/>
</dbReference>
<evidence type="ECO:0000313" key="7">
    <source>
        <dbReference type="Proteomes" id="UP001060414"/>
    </source>
</evidence>
<dbReference type="PANTHER" id="PTHR48103">
    <property type="entry name" value="MIDASIN-RELATED"/>
    <property type="match status" value="1"/>
</dbReference>
<evidence type="ECO:0000259" key="5">
    <source>
        <dbReference type="Pfam" id="PF08406"/>
    </source>
</evidence>
<feature type="domain" description="CbbQ/NirQ/NorQ C-terminal" evidence="5">
    <location>
        <begin position="223"/>
        <end position="311"/>
    </location>
</feature>
<organism evidence="6 7">
    <name type="scientific">Geoalkalibacter halelectricus</name>
    <dbReference type="NCBI Taxonomy" id="2847045"/>
    <lineage>
        <taxon>Bacteria</taxon>
        <taxon>Pseudomonadati</taxon>
        <taxon>Thermodesulfobacteriota</taxon>
        <taxon>Desulfuromonadia</taxon>
        <taxon>Desulfuromonadales</taxon>
        <taxon>Geoalkalibacteraceae</taxon>
        <taxon>Geoalkalibacter</taxon>
    </lineage>
</organism>
<evidence type="ECO:0000259" key="4">
    <source>
        <dbReference type="Pfam" id="PF07728"/>
    </source>
</evidence>
<comment type="similarity">
    <text evidence="1">Belongs to the CbbQ/NirQ/NorQ/GpvN family.</text>
</comment>
<dbReference type="InterPro" id="IPR027417">
    <property type="entry name" value="P-loop_NTPase"/>
</dbReference>
<dbReference type="RefSeq" id="WP_260748012.1">
    <property type="nucleotide sequence ID" value="NZ_CP092109.1"/>
</dbReference>
<keyword evidence="3" id="KW-0067">ATP-binding</keyword>
<dbReference type="InterPro" id="IPR013615">
    <property type="entry name" value="CbbQ_C"/>
</dbReference>
<evidence type="ECO:0000256" key="1">
    <source>
        <dbReference type="ARBA" id="ARBA00009417"/>
    </source>
</evidence>
<evidence type="ECO:0000313" key="6">
    <source>
        <dbReference type="EMBL" id="UWZ79660.1"/>
    </source>
</evidence>
<evidence type="ECO:0000256" key="3">
    <source>
        <dbReference type="ARBA" id="ARBA00022840"/>
    </source>
</evidence>
<keyword evidence="2" id="KW-0547">Nucleotide-binding</keyword>
<gene>
    <name evidence="6" type="ORF">L9S41_18560</name>
</gene>
<name>A0ABY5ZP55_9BACT</name>
<protein>
    <submittedName>
        <fullName evidence="6">AAA family ATPase</fullName>
    </submittedName>
</protein>
<reference evidence="6" key="1">
    <citation type="journal article" date="2022" name="Environ. Microbiol.">
        <title>Geoalkalibacter halelectricus SAP #1 sp. nov. possessing extracellular electron transfer and mineral#reducing capabilities from a haloalkaline environment.</title>
        <authorList>
            <person name="Yadav S."/>
            <person name="Singh R."/>
            <person name="Sundharam S.S."/>
            <person name="Chaudhary S."/>
            <person name="Krishnamurthi S."/>
            <person name="Patil S.A."/>
        </authorList>
    </citation>
    <scope>NUCLEOTIDE SEQUENCE</scope>
    <source>
        <strain evidence="6">SAP-1</strain>
    </source>
</reference>
<dbReference type="PANTHER" id="PTHR48103:SF2">
    <property type="entry name" value="MIDASIN"/>
    <property type="match status" value="1"/>
</dbReference>
<keyword evidence="7" id="KW-1185">Reference proteome</keyword>
<proteinExistence type="inferred from homology"/>
<dbReference type="SUPFAM" id="SSF52540">
    <property type="entry name" value="P-loop containing nucleoside triphosphate hydrolases"/>
    <property type="match status" value="1"/>
</dbReference>
<dbReference type="Pfam" id="PF08406">
    <property type="entry name" value="CbbQ_C"/>
    <property type="match status" value="1"/>
</dbReference>
<evidence type="ECO:0000256" key="2">
    <source>
        <dbReference type="ARBA" id="ARBA00022741"/>
    </source>
</evidence>
<dbReference type="Proteomes" id="UP001060414">
    <property type="component" value="Chromosome"/>
</dbReference>
<feature type="domain" description="ATPase dynein-related AAA" evidence="4">
    <location>
        <begin position="73"/>
        <end position="192"/>
    </location>
</feature>